<organism evidence="2 3">
    <name type="scientific">Asaia siamensis</name>
    <dbReference type="NCBI Taxonomy" id="110479"/>
    <lineage>
        <taxon>Bacteria</taxon>
        <taxon>Pseudomonadati</taxon>
        <taxon>Pseudomonadota</taxon>
        <taxon>Alphaproteobacteria</taxon>
        <taxon>Acetobacterales</taxon>
        <taxon>Acetobacteraceae</taxon>
        <taxon>Asaia</taxon>
    </lineage>
</organism>
<evidence type="ECO:0000313" key="3">
    <source>
        <dbReference type="Proteomes" id="UP000637769"/>
    </source>
</evidence>
<dbReference type="Pfam" id="PF04577">
    <property type="entry name" value="Glyco_transf_61"/>
    <property type="match status" value="1"/>
</dbReference>
<evidence type="ECO:0000313" key="2">
    <source>
        <dbReference type="EMBL" id="GGC39185.1"/>
    </source>
</evidence>
<dbReference type="Proteomes" id="UP000637769">
    <property type="component" value="Unassembled WGS sequence"/>
</dbReference>
<dbReference type="InterPro" id="IPR049625">
    <property type="entry name" value="Glyco_transf_61_cat"/>
</dbReference>
<name>A0ABQ1MEI4_9PROT</name>
<reference evidence="3" key="1">
    <citation type="journal article" date="2019" name="Int. J. Syst. Evol. Microbiol.">
        <title>The Global Catalogue of Microorganisms (GCM) 10K type strain sequencing project: providing services to taxonomists for standard genome sequencing and annotation.</title>
        <authorList>
            <consortium name="The Broad Institute Genomics Platform"/>
            <consortium name="The Broad Institute Genome Sequencing Center for Infectious Disease"/>
            <person name="Wu L."/>
            <person name="Ma J."/>
        </authorList>
    </citation>
    <scope>NUCLEOTIDE SEQUENCE [LARGE SCALE GENOMIC DNA]</scope>
    <source>
        <strain evidence="3">CCM 7132</strain>
    </source>
</reference>
<dbReference type="RefSeq" id="WP_229719881.1">
    <property type="nucleotide sequence ID" value="NZ_BMCH01000007.1"/>
</dbReference>
<accession>A0ABQ1MEI4</accession>
<protein>
    <recommendedName>
        <fullName evidence="1">Glycosyltransferase 61 catalytic domain-containing protein</fullName>
    </recommendedName>
</protein>
<proteinExistence type="predicted"/>
<keyword evidence="3" id="KW-1185">Reference proteome</keyword>
<gene>
    <name evidence="2" type="ORF">GCM10007207_25870</name>
</gene>
<sequence length="334" mass="38098">MLQEKDLHCPNTFGRSLVLTGNPSFSHHEAALVRHHTLYTPAGILIENATYCAGENIAGTFDYHVYAPRVISPDLPVCDGPEDCFWLGYFHDHFGHFLTSTLQRLWHIQKWQRHYAGYVFPNRRISEKNLPFMSRIFEILNINETQIFHVPENTMMRNIMVAEPAFIENAHCYEIWGTFMRELGRKILGSRGTAPEKYPVFLSRSLTRSPTRSYDGEDELTSLLMALGIRSCHPECLSLQEQLAFWDSHAVFIGFSGSAFMNAAFFENKTLIVLNHDGYVFGTQRMIDSIAGNRALYLDVSPFLELQDATSQRYRITRPGALGAEIVTAIRRLG</sequence>
<dbReference type="EMBL" id="BMCH01000007">
    <property type="protein sequence ID" value="GGC39185.1"/>
    <property type="molecule type" value="Genomic_DNA"/>
</dbReference>
<feature type="domain" description="Glycosyltransferase 61 catalytic" evidence="1">
    <location>
        <begin position="94"/>
        <end position="273"/>
    </location>
</feature>
<evidence type="ECO:0000259" key="1">
    <source>
        <dbReference type="Pfam" id="PF04577"/>
    </source>
</evidence>
<comment type="caution">
    <text evidence="2">The sequence shown here is derived from an EMBL/GenBank/DDBJ whole genome shotgun (WGS) entry which is preliminary data.</text>
</comment>